<dbReference type="Proteomes" id="UP000252770">
    <property type="component" value="Unassembled WGS sequence"/>
</dbReference>
<accession>A0A367YSR3</accession>
<dbReference type="InterPro" id="IPR041854">
    <property type="entry name" value="BFD-like_2Fe2S-bd_dom_sf"/>
</dbReference>
<dbReference type="SUPFAM" id="SSF51905">
    <property type="entry name" value="FAD/NAD(P)-binding domain"/>
    <property type="match status" value="1"/>
</dbReference>
<dbReference type="InterPro" id="IPR051691">
    <property type="entry name" value="Metab_Enz_Cyan_OpOx_G3PDH"/>
</dbReference>
<feature type="domain" description="FAD/NAD(P)-binding" evidence="3">
    <location>
        <begin position="2"/>
        <end position="337"/>
    </location>
</feature>
<proteinExistence type="predicted"/>
<dbReference type="CDD" id="cd19946">
    <property type="entry name" value="GlpA-like_Fer2_BFD-like"/>
    <property type="match status" value="1"/>
</dbReference>
<sequence>MVGAGPAGLAAAVTAADRGVEVVLLDAGRAPGGQYWRQRGDVTHPPTAGAGGEPHAEHGSRRLRALWSRLAEHRAAGRVTLLSGTSVWQITRSPDGFVLWLTPSPGRPADGPARVAAERVVLCQGGADRQLPFPGWDLPGVMAAGGVQALLKASGTAAGRRAVVAGTGPFLLPVAVGLAEAGVEVLAVCEAGRPTDWARSLPAVLGVPSKAVEGAGLVAGMVRHRIPYRTRTVVRRALGEDALTAVELSPLDADGRPRDLVRRVEDVDLLAVGWGFTPSVELALQLGAASRVDVDGSLVVAVDEQQRTDVPGVWVAGEGTGVGGAVLSDLEGRLAGAAAAADAGASGGLPRRGGITRHRRFAAAMHRRHPVPAHWDEWLTEDTVVCRCEEVTAGRVLEAHRSLVVQDARSVKQVTRIGMGWCQGRVCGFAASCLTAALEGRRADEADLRGIGSRPLAAPVTLAELARLED</sequence>
<organism evidence="4 5">
    <name type="scientific">Desertihabitans brevis</name>
    <dbReference type="NCBI Taxonomy" id="2268447"/>
    <lineage>
        <taxon>Bacteria</taxon>
        <taxon>Bacillati</taxon>
        <taxon>Actinomycetota</taxon>
        <taxon>Actinomycetes</taxon>
        <taxon>Propionibacteriales</taxon>
        <taxon>Propionibacteriaceae</taxon>
        <taxon>Desertihabitans</taxon>
    </lineage>
</organism>
<evidence type="ECO:0000313" key="4">
    <source>
        <dbReference type="EMBL" id="RCK68848.1"/>
    </source>
</evidence>
<dbReference type="Gene3D" id="3.50.50.60">
    <property type="entry name" value="FAD/NAD(P)-binding domain"/>
    <property type="match status" value="2"/>
</dbReference>
<keyword evidence="1" id="KW-0560">Oxidoreductase</keyword>
<feature type="region of interest" description="Disordered" evidence="2">
    <location>
        <begin position="34"/>
        <end position="58"/>
    </location>
</feature>
<dbReference type="AlphaFoldDB" id="A0A367YSR3"/>
<evidence type="ECO:0000313" key="5">
    <source>
        <dbReference type="Proteomes" id="UP000252770"/>
    </source>
</evidence>
<dbReference type="PANTHER" id="PTHR42949">
    <property type="entry name" value="ANAEROBIC GLYCEROL-3-PHOSPHATE DEHYDROGENASE SUBUNIT B"/>
    <property type="match status" value="1"/>
</dbReference>
<dbReference type="PRINTS" id="PR00368">
    <property type="entry name" value="FADPNR"/>
</dbReference>
<evidence type="ECO:0000259" key="3">
    <source>
        <dbReference type="Pfam" id="PF07992"/>
    </source>
</evidence>
<dbReference type="InterPro" id="IPR036188">
    <property type="entry name" value="FAD/NAD-bd_sf"/>
</dbReference>
<comment type="caution">
    <text evidence="4">The sequence shown here is derived from an EMBL/GenBank/DDBJ whole genome shotgun (WGS) entry which is preliminary data.</text>
</comment>
<dbReference type="Pfam" id="PF07992">
    <property type="entry name" value="Pyr_redox_2"/>
    <property type="match status" value="1"/>
</dbReference>
<protein>
    <submittedName>
        <fullName evidence="4">FAD/NAD(P)-binding oxidoreductase</fullName>
    </submittedName>
</protein>
<evidence type="ECO:0000256" key="2">
    <source>
        <dbReference type="SAM" id="MobiDB-lite"/>
    </source>
</evidence>
<dbReference type="EMBL" id="QOUI01000009">
    <property type="protein sequence ID" value="RCK68848.1"/>
    <property type="molecule type" value="Genomic_DNA"/>
</dbReference>
<name>A0A367YSR3_9ACTN</name>
<keyword evidence="5" id="KW-1185">Reference proteome</keyword>
<dbReference type="PANTHER" id="PTHR42949:SF3">
    <property type="entry name" value="ANAEROBIC GLYCEROL-3-PHOSPHATE DEHYDROGENASE SUBUNIT B"/>
    <property type="match status" value="1"/>
</dbReference>
<dbReference type="GO" id="GO:0016491">
    <property type="term" value="F:oxidoreductase activity"/>
    <property type="evidence" value="ECO:0007669"/>
    <property type="project" value="UniProtKB-KW"/>
</dbReference>
<dbReference type="PIRSF" id="PIRSF037495">
    <property type="entry name" value="Opine_OX_OoxA/HcnB"/>
    <property type="match status" value="1"/>
</dbReference>
<evidence type="ECO:0000256" key="1">
    <source>
        <dbReference type="ARBA" id="ARBA00023002"/>
    </source>
</evidence>
<dbReference type="Gene3D" id="1.10.10.1100">
    <property type="entry name" value="BFD-like [2Fe-2S]-binding domain"/>
    <property type="match status" value="1"/>
</dbReference>
<reference evidence="4 5" key="1">
    <citation type="submission" date="2018-07" db="EMBL/GenBank/DDBJ databases">
        <title>Desertimonas flava gen. nov. sp. nov.</title>
        <authorList>
            <person name="Liu S."/>
        </authorList>
    </citation>
    <scope>NUCLEOTIDE SEQUENCE [LARGE SCALE GENOMIC DNA]</scope>
    <source>
        <strain evidence="4 5">16Sb5-5</strain>
    </source>
</reference>
<dbReference type="InterPro" id="IPR017224">
    <property type="entry name" value="Opine_Oxase_asu/HCN_bsu"/>
</dbReference>
<gene>
    <name evidence="4" type="ORF">DT076_14540</name>
</gene>
<dbReference type="InterPro" id="IPR023753">
    <property type="entry name" value="FAD/NAD-binding_dom"/>
</dbReference>